<keyword evidence="2" id="KW-0812">Transmembrane</keyword>
<dbReference type="CDD" id="cd13529">
    <property type="entry name" value="PBP2_transferrin"/>
    <property type="match status" value="1"/>
</dbReference>
<reference evidence="5" key="1">
    <citation type="submission" date="2021-01" db="EMBL/GenBank/DDBJ databases">
        <title>Adiantum capillus-veneris genome.</title>
        <authorList>
            <person name="Fang Y."/>
            <person name="Liao Q."/>
        </authorList>
    </citation>
    <scope>NUCLEOTIDE SEQUENCE</scope>
    <source>
        <strain evidence="5">H3</strain>
        <tissue evidence="5">Leaf</tissue>
    </source>
</reference>
<dbReference type="GO" id="GO:0005615">
    <property type="term" value="C:extracellular space"/>
    <property type="evidence" value="ECO:0007669"/>
    <property type="project" value="TreeGrafter"/>
</dbReference>
<dbReference type="PRINTS" id="PR00422">
    <property type="entry name" value="TRANSFERRIN"/>
</dbReference>
<dbReference type="PANTHER" id="PTHR11485:SF29">
    <property type="entry name" value="TRANSFERRIN 2"/>
    <property type="match status" value="1"/>
</dbReference>
<keyword evidence="2" id="KW-0472">Membrane</keyword>
<gene>
    <name evidence="5" type="ORF">GOP47_0011631</name>
</gene>
<proteinExistence type="predicted"/>
<dbReference type="AlphaFoldDB" id="A0A9D4UT52"/>
<protein>
    <recommendedName>
        <fullName evidence="4">Transferrin-like domain-containing protein</fullName>
    </recommendedName>
</protein>
<dbReference type="GO" id="GO:0005886">
    <property type="term" value="C:plasma membrane"/>
    <property type="evidence" value="ECO:0007669"/>
    <property type="project" value="TreeGrafter"/>
</dbReference>
<dbReference type="Proteomes" id="UP000886520">
    <property type="component" value="Chromosome 11"/>
</dbReference>
<dbReference type="OrthoDB" id="9981115at2759"/>
<comment type="caution">
    <text evidence="5">The sequence shown here is derived from an EMBL/GenBank/DDBJ whole genome shotgun (WGS) entry which is preliminary data.</text>
</comment>
<feature type="compositionally biased region" description="Low complexity" evidence="1">
    <location>
        <begin position="77"/>
        <end position="99"/>
    </location>
</feature>
<evidence type="ECO:0000256" key="2">
    <source>
        <dbReference type="SAM" id="Phobius"/>
    </source>
</evidence>
<dbReference type="Gene3D" id="3.40.190.10">
    <property type="entry name" value="Periplasmic binding protein-like II"/>
    <property type="match status" value="2"/>
</dbReference>
<dbReference type="Pfam" id="PF00405">
    <property type="entry name" value="Transferrin"/>
    <property type="match status" value="1"/>
</dbReference>
<keyword evidence="6" id="KW-1185">Reference proteome</keyword>
<keyword evidence="3" id="KW-0732">Signal</keyword>
<sequence length="477" mass="51204">MAIQGMAFFFKRLVVFVAMIQGSTFLPLAMAATPPSQAPESSPSPIADVPAVTGQDQASEPSPQIPENAPSPSTSLPGPASSPSFTGPSTSPGPSSPEMGEPPDEGEEAADSNHTVLWCAVRDEFSDCEYYLSLLNTGEYKWSCVQKQSAMECMEAMKAKKVDLISLDAGLAYVAFSHYSMKALMAEEYCFHKRSYEAVAVVNKASCDENSGLSLRNFRGRKSCHPGYRTAAGWNFPVHFLIKTGLATLSFDRSDTTVVDNFFSETCAPSEFEGSGLCTSCGNNGSCDASVSDVYQGYSGSFRCLVERVGDIAFLRSDTVARLSSDGLNAQKWSTKSVNEFMYLCPSGGCRPINDNIGDCKFASVPANVIMTYNSQSNAKTNAIIKTLLNATWTDAVYSGRNQQDHLLSASTQSLGEVQQLTRSYLGEAAIIAQVMNSLQDVDVSILPESGGYHISGSVCFCFIISLVVASLPMVLL</sequence>
<evidence type="ECO:0000256" key="1">
    <source>
        <dbReference type="SAM" id="MobiDB-lite"/>
    </source>
</evidence>
<feature type="chain" id="PRO_5039437466" description="Transferrin-like domain-containing protein" evidence="3">
    <location>
        <begin position="32"/>
        <end position="477"/>
    </location>
</feature>
<feature type="region of interest" description="Disordered" evidence="1">
    <location>
        <begin position="32"/>
        <end position="111"/>
    </location>
</feature>
<dbReference type="PROSITE" id="PS51408">
    <property type="entry name" value="TRANSFERRIN_LIKE_4"/>
    <property type="match status" value="1"/>
</dbReference>
<feature type="signal peptide" evidence="3">
    <location>
        <begin position="1"/>
        <end position="31"/>
    </location>
</feature>
<dbReference type="SUPFAM" id="SSF53850">
    <property type="entry name" value="Periplasmic binding protein-like II"/>
    <property type="match status" value="1"/>
</dbReference>
<evidence type="ECO:0000313" key="5">
    <source>
        <dbReference type="EMBL" id="KAI5073618.1"/>
    </source>
</evidence>
<evidence type="ECO:0000259" key="4">
    <source>
        <dbReference type="PROSITE" id="PS51408"/>
    </source>
</evidence>
<dbReference type="GO" id="GO:0055037">
    <property type="term" value="C:recycling endosome"/>
    <property type="evidence" value="ECO:0007669"/>
    <property type="project" value="TreeGrafter"/>
</dbReference>
<name>A0A9D4UT52_ADICA</name>
<organism evidence="5 6">
    <name type="scientific">Adiantum capillus-veneris</name>
    <name type="common">Maidenhair fern</name>
    <dbReference type="NCBI Taxonomy" id="13818"/>
    <lineage>
        <taxon>Eukaryota</taxon>
        <taxon>Viridiplantae</taxon>
        <taxon>Streptophyta</taxon>
        <taxon>Embryophyta</taxon>
        <taxon>Tracheophyta</taxon>
        <taxon>Polypodiopsida</taxon>
        <taxon>Polypodiidae</taxon>
        <taxon>Polypodiales</taxon>
        <taxon>Pteridineae</taxon>
        <taxon>Pteridaceae</taxon>
        <taxon>Vittarioideae</taxon>
        <taxon>Adiantum</taxon>
    </lineage>
</organism>
<dbReference type="SMART" id="SM00094">
    <property type="entry name" value="TR_FER"/>
    <property type="match status" value="1"/>
</dbReference>
<accession>A0A9D4UT52</accession>
<feature type="compositionally biased region" description="Low complexity" evidence="1">
    <location>
        <begin position="32"/>
        <end position="47"/>
    </location>
</feature>
<feature type="compositionally biased region" description="Acidic residues" evidence="1">
    <location>
        <begin position="101"/>
        <end position="110"/>
    </location>
</feature>
<dbReference type="EMBL" id="JABFUD020000011">
    <property type="protein sequence ID" value="KAI5073618.1"/>
    <property type="molecule type" value="Genomic_DNA"/>
</dbReference>
<dbReference type="InterPro" id="IPR001156">
    <property type="entry name" value="Transferrin-like_dom"/>
</dbReference>
<dbReference type="GO" id="GO:0006826">
    <property type="term" value="P:iron ion transport"/>
    <property type="evidence" value="ECO:0007669"/>
    <property type="project" value="TreeGrafter"/>
</dbReference>
<feature type="domain" description="Transferrin-like" evidence="4">
    <location>
        <begin position="116"/>
        <end position="436"/>
    </location>
</feature>
<evidence type="ECO:0000256" key="3">
    <source>
        <dbReference type="SAM" id="SignalP"/>
    </source>
</evidence>
<dbReference type="PANTHER" id="PTHR11485">
    <property type="entry name" value="TRANSFERRIN"/>
    <property type="match status" value="1"/>
</dbReference>
<feature type="transmembrane region" description="Helical" evidence="2">
    <location>
        <begin position="453"/>
        <end position="476"/>
    </location>
</feature>
<keyword evidence="2" id="KW-1133">Transmembrane helix</keyword>
<dbReference type="GO" id="GO:0005769">
    <property type="term" value="C:early endosome"/>
    <property type="evidence" value="ECO:0007669"/>
    <property type="project" value="TreeGrafter"/>
</dbReference>
<evidence type="ECO:0000313" key="6">
    <source>
        <dbReference type="Proteomes" id="UP000886520"/>
    </source>
</evidence>